<feature type="region of interest" description="Disordered" evidence="5">
    <location>
        <begin position="1"/>
        <end position="25"/>
    </location>
</feature>
<dbReference type="InterPro" id="IPR023271">
    <property type="entry name" value="Aquaporin-like"/>
</dbReference>
<dbReference type="AlphaFoldDB" id="A0A915NSZ6"/>
<feature type="compositionally biased region" description="Low complexity" evidence="5">
    <location>
        <begin position="373"/>
        <end position="383"/>
    </location>
</feature>
<organism evidence="7 8">
    <name type="scientific">Meloidogyne floridensis</name>
    <dbReference type="NCBI Taxonomy" id="298350"/>
    <lineage>
        <taxon>Eukaryota</taxon>
        <taxon>Metazoa</taxon>
        <taxon>Ecdysozoa</taxon>
        <taxon>Nematoda</taxon>
        <taxon>Chromadorea</taxon>
        <taxon>Rhabditida</taxon>
        <taxon>Tylenchina</taxon>
        <taxon>Tylenchomorpha</taxon>
        <taxon>Tylenchoidea</taxon>
        <taxon>Meloidogynidae</taxon>
        <taxon>Meloidogyninae</taxon>
        <taxon>Meloidogyne</taxon>
    </lineage>
</organism>
<evidence type="ECO:0000256" key="6">
    <source>
        <dbReference type="SAM" id="Phobius"/>
    </source>
</evidence>
<feature type="compositionally biased region" description="Polar residues" evidence="5">
    <location>
        <begin position="1"/>
        <end position="14"/>
    </location>
</feature>
<protein>
    <submittedName>
        <fullName evidence="8">Battenin</fullName>
    </submittedName>
</protein>
<dbReference type="GO" id="GO:0016020">
    <property type="term" value="C:membrane"/>
    <property type="evidence" value="ECO:0007669"/>
    <property type="project" value="UniProtKB-SubCell"/>
</dbReference>
<feature type="transmembrane region" description="Helical" evidence="6">
    <location>
        <begin position="37"/>
        <end position="58"/>
    </location>
</feature>
<feature type="region of interest" description="Disordered" evidence="5">
    <location>
        <begin position="373"/>
        <end position="458"/>
    </location>
</feature>
<evidence type="ECO:0000313" key="8">
    <source>
        <dbReference type="WBParaSite" id="scf7180000420023.g4612"/>
    </source>
</evidence>
<keyword evidence="2 6" id="KW-0812">Transmembrane</keyword>
<keyword evidence="3 6" id="KW-1133">Transmembrane helix</keyword>
<sequence length="467" mass="50882">MRKQQLSENYQNPMPSALAENPHIQGEQPFDPWSRIYVPWMAEFAGTIYLALTLTSMLCLNTPIFLGFSILFAQFFGAFIGALLFRSVISKTAFLDIFTHFSVLNSINQGGDIFQININEKEISNVSDQFNSNFGGRFQVFLLETFCSSILILSQLFPSISGHSVIEISLSTSSARAFTSSLTLISPLGQSGNLARTLANNLLATIFSSSEDFFVWRYFHLYLFAEICSAIIVAAIFCFYFGSKLENRKLLVASNDNSDSNLDLKAREIEVKEDEKSKSSVLAAGEGSGILCLLLGVGCGTQNNNNCDNSTQPPPPPNGNTPNENGRAVVVGRGEREEKDELDIKEIELKSSQKESSNSIGLIGNLGSLLGLNGNNNNNNNSNQPESSSQAPQTSEPSNQVNKLQEEGENSLPDVNNATTPEILTTTSRQPPAPLGDKLQTGENSAPEDDNATNVETTTAYVREALI</sequence>
<feature type="region of interest" description="Disordered" evidence="5">
    <location>
        <begin position="306"/>
        <end position="327"/>
    </location>
</feature>
<comment type="subcellular location">
    <subcellularLocation>
        <location evidence="1">Membrane</location>
        <topology evidence="1">Multi-pass membrane protein</topology>
    </subcellularLocation>
</comment>
<dbReference type="WBParaSite" id="scf7180000420023.g4612">
    <property type="protein sequence ID" value="scf7180000420023.g4612"/>
    <property type="gene ID" value="scf7180000420023.g4612"/>
</dbReference>
<dbReference type="SUPFAM" id="SSF81338">
    <property type="entry name" value="Aquaporin-like"/>
    <property type="match status" value="1"/>
</dbReference>
<name>A0A915NSZ6_9BILA</name>
<accession>A0A915NSZ6</accession>
<feature type="compositionally biased region" description="Polar residues" evidence="5">
    <location>
        <begin position="384"/>
        <end position="403"/>
    </location>
</feature>
<dbReference type="Gene3D" id="1.20.1080.10">
    <property type="entry name" value="Glycerol uptake facilitator protein"/>
    <property type="match status" value="1"/>
</dbReference>
<evidence type="ECO:0000256" key="1">
    <source>
        <dbReference type="ARBA" id="ARBA00004141"/>
    </source>
</evidence>
<feature type="transmembrane region" description="Helical" evidence="6">
    <location>
        <begin position="64"/>
        <end position="85"/>
    </location>
</feature>
<keyword evidence="7" id="KW-1185">Reference proteome</keyword>
<evidence type="ECO:0000256" key="3">
    <source>
        <dbReference type="ARBA" id="ARBA00022989"/>
    </source>
</evidence>
<evidence type="ECO:0000256" key="5">
    <source>
        <dbReference type="SAM" id="MobiDB-lite"/>
    </source>
</evidence>
<feature type="compositionally biased region" description="Polar residues" evidence="5">
    <location>
        <begin position="413"/>
        <end position="430"/>
    </location>
</feature>
<feature type="transmembrane region" description="Helical" evidence="6">
    <location>
        <begin position="219"/>
        <end position="241"/>
    </location>
</feature>
<dbReference type="Proteomes" id="UP000887560">
    <property type="component" value="Unplaced"/>
</dbReference>
<evidence type="ECO:0000313" key="7">
    <source>
        <dbReference type="Proteomes" id="UP000887560"/>
    </source>
</evidence>
<evidence type="ECO:0000256" key="2">
    <source>
        <dbReference type="ARBA" id="ARBA00022692"/>
    </source>
</evidence>
<keyword evidence="4 6" id="KW-0472">Membrane</keyword>
<evidence type="ECO:0000256" key="4">
    <source>
        <dbReference type="ARBA" id="ARBA00023136"/>
    </source>
</evidence>
<reference evidence="8" key="1">
    <citation type="submission" date="2022-11" db="UniProtKB">
        <authorList>
            <consortium name="WormBaseParasite"/>
        </authorList>
    </citation>
    <scope>IDENTIFICATION</scope>
</reference>
<proteinExistence type="predicted"/>